<dbReference type="RefSeq" id="WP_307491672.1">
    <property type="nucleotide sequence ID" value="NZ_JAUSVB010000002.1"/>
</dbReference>
<comment type="caution">
    <text evidence="2">The sequence shown here is derived from an EMBL/GenBank/DDBJ whole genome shotgun (WGS) entry which is preliminary data.</text>
</comment>
<name>A0ABU0EE66_9CELL</name>
<evidence type="ECO:0000313" key="2">
    <source>
        <dbReference type="EMBL" id="MDQ0373559.1"/>
    </source>
</evidence>
<dbReference type="EMBL" id="JAUSVB010000002">
    <property type="protein sequence ID" value="MDQ0373559.1"/>
    <property type="molecule type" value="Genomic_DNA"/>
</dbReference>
<dbReference type="Proteomes" id="UP001239626">
    <property type="component" value="Unassembled WGS sequence"/>
</dbReference>
<feature type="transmembrane region" description="Helical" evidence="1">
    <location>
        <begin position="207"/>
        <end position="227"/>
    </location>
</feature>
<feature type="transmembrane region" description="Helical" evidence="1">
    <location>
        <begin position="125"/>
        <end position="145"/>
    </location>
</feature>
<keyword evidence="1" id="KW-0472">Membrane</keyword>
<feature type="transmembrane region" description="Helical" evidence="1">
    <location>
        <begin position="272"/>
        <end position="294"/>
    </location>
</feature>
<feature type="transmembrane region" description="Helical" evidence="1">
    <location>
        <begin position="12"/>
        <end position="37"/>
    </location>
</feature>
<keyword evidence="3" id="KW-1185">Reference proteome</keyword>
<feature type="transmembrane region" description="Helical" evidence="1">
    <location>
        <begin position="49"/>
        <end position="68"/>
    </location>
</feature>
<evidence type="ECO:0000256" key="1">
    <source>
        <dbReference type="SAM" id="Phobius"/>
    </source>
</evidence>
<reference evidence="2 3" key="1">
    <citation type="submission" date="2023-07" db="EMBL/GenBank/DDBJ databases">
        <title>Sorghum-associated microbial communities from plants grown in Nebraska, USA.</title>
        <authorList>
            <person name="Schachtman D."/>
        </authorList>
    </citation>
    <scope>NUCLEOTIDE SEQUENCE [LARGE SCALE GENOMIC DNA]</scope>
    <source>
        <strain evidence="2 3">BE332</strain>
    </source>
</reference>
<proteinExistence type="predicted"/>
<organism evidence="2 3">
    <name type="scientific">Cellulomonas humilata</name>
    <dbReference type="NCBI Taxonomy" id="144055"/>
    <lineage>
        <taxon>Bacteria</taxon>
        <taxon>Bacillati</taxon>
        <taxon>Actinomycetota</taxon>
        <taxon>Actinomycetes</taxon>
        <taxon>Micrococcales</taxon>
        <taxon>Cellulomonadaceae</taxon>
        <taxon>Cellulomonas</taxon>
    </lineage>
</organism>
<keyword evidence="1" id="KW-0812">Transmembrane</keyword>
<evidence type="ECO:0000313" key="3">
    <source>
        <dbReference type="Proteomes" id="UP001239626"/>
    </source>
</evidence>
<feature type="transmembrane region" description="Helical" evidence="1">
    <location>
        <begin position="239"/>
        <end position="260"/>
    </location>
</feature>
<gene>
    <name evidence="2" type="ORF">J2X26_001870</name>
</gene>
<accession>A0ABU0EE66</accession>
<protein>
    <recommendedName>
        <fullName evidence="4">NnrS family protein</fullName>
    </recommendedName>
</protein>
<evidence type="ECO:0008006" key="4">
    <source>
        <dbReference type="Google" id="ProtNLM"/>
    </source>
</evidence>
<feature type="transmembrane region" description="Helical" evidence="1">
    <location>
        <begin position="181"/>
        <end position="201"/>
    </location>
</feature>
<sequence length="382" mass="38947">MQNPRGTGRPPLRLVLLAPAGLAMLAGLDGALLLLGVPAPIRLDRLADVHGQLMVLGVVGTLVALERAVAVRRRLAFSSPLLLAAGSLALLSTAPLAVGHALHLAGTVALVGTYVVVWRRQPAPAIAVQGAGAAAAVGSALLLLAGVPVPVVTPWFVAFLVLTVVGERVELMRVAAPPASVRAGIVVAGLALLLGSAIALLHPRAGGAVLGLALVSLAVLLARHDVARRTVRSTGLPRFMALAMVAGFAWLAVAGGVWLLGGAVTDGRAYDAVLHAVFLGFVMSMVMAHAPVILPAVLRRPLPYRPVMLAPLILLHLSLAFRLVVGDGWGSVAAVRVGGVANVVAVLAFLAVAVWSVAVGPPARPPDAAVRVGPLVREAALR</sequence>
<feature type="transmembrane region" description="Helical" evidence="1">
    <location>
        <begin position="151"/>
        <end position="169"/>
    </location>
</feature>
<feature type="transmembrane region" description="Helical" evidence="1">
    <location>
        <begin position="337"/>
        <end position="358"/>
    </location>
</feature>
<feature type="transmembrane region" description="Helical" evidence="1">
    <location>
        <begin position="100"/>
        <end position="118"/>
    </location>
</feature>
<feature type="transmembrane region" description="Helical" evidence="1">
    <location>
        <begin position="75"/>
        <end position="94"/>
    </location>
</feature>
<keyword evidence="1" id="KW-1133">Transmembrane helix</keyword>